<feature type="transmembrane region" description="Helical" evidence="1">
    <location>
        <begin position="183"/>
        <end position="208"/>
    </location>
</feature>
<feature type="transmembrane region" description="Helical" evidence="1">
    <location>
        <begin position="55"/>
        <end position="77"/>
    </location>
</feature>
<feature type="transmembrane region" description="Helical" evidence="1">
    <location>
        <begin position="98"/>
        <end position="123"/>
    </location>
</feature>
<evidence type="ECO:0000313" key="3">
    <source>
        <dbReference type="Proteomes" id="UP000886786"/>
    </source>
</evidence>
<proteinExistence type="predicted"/>
<keyword evidence="1" id="KW-0812">Transmembrane</keyword>
<feature type="transmembrane region" description="Helical" evidence="1">
    <location>
        <begin position="151"/>
        <end position="171"/>
    </location>
</feature>
<dbReference type="AlphaFoldDB" id="A0A9D0ZQJ8"/>
<keyword evidence="1" id="KW-1133">Transmembrane helix</keyword>
<reference evidence="2" key="1">
    <citation type="submission" date="2020-10" db="EMBL/GenBank/DDBJ databases">
        <authorList>
            <person name="Gilroy R."/>
        </authorList>
    </citation>
    <scope>NUCLEOTIDE SEQUENCE</scope>
    <source>
        <strain evidence="2">CHK147-3167</strain>
    </source>
</reference>
<evidence type="ECO:0008006" key="4">
    <source>
        <dbReference type="Google" id="ProtNLM"/>
    </source>
</evidence>
<evidence type="ECO:0000256" key="1">
    <source>
        <dbReference type="SAM" id="Phobius"/>
    </source>
</evidence>
<organism evidence="2 3">
    <name type="scientific">Candidatus Coprosoma intestinipullorum</name>
    <dbReference type="NCBI Taxonomy" id="2840752"/>
    <lineage>
        <taxon>Bacteria</taxon>
        <taxon>Bacillati</taxon>
        <taxon>Bacillota</taxon>
        <taxon>Bacillota incertae sedis</taxon>
        <taxon>Candidatus Coprosoma</taxon>
    </lineage>
</organism>
<evidence type="ECO:0000313" key="2">
    <source>
        <dbReference type="EMBL" id="HIQ90809.1"/>
    </source>
</evidence>
<gene>
    <name evidence="2" type="ORF">IAB27_04210</name>
</gene>
<sequence>MYKIDFSDLQKASASNIERCKEEASSEFCSQFSVPDMPDTFSIFFQLIVDYPLRIFAYFIYPIFIIISVVSLVYNEVKTGYVRNILTRMTYKNYISKIYLNSLKSLIVLPFFLLVLFISSYILSGGNFIIPTEETAIVEQQYLNNFLQFSLIYIINIFFLNWFVINLAYIATLKSNHAISAIIGAYMGFWIIWIVLEAIIGFGIQKIFSIRYLTNSLSFASFWIYDHVISLPFMLIYALCLVALSGIVVYFVSRNKERVVLNAEKTI</sequence>
<keyword evidence="1" id="KW-0472">Membrane</keyword>
<dbReference type="Proteomes" id="UP000886786">
    <property type="component" value="Unassembled WGS sequence"/>
</dbReference>
<name>A0A9D0ZQJ8_9FIRM</name>
<feature type="transmembrane region" description="Helical" evidence="1">
    <location>
        <begin position="228"/>
        <end position="252"/>
    </location>
</feature>
<dbReference type="EMBL" id="DVFV01000075">
    <property type="protein sequence ID" value="HIQ90809.1"/>
    <property type="molecule type" value="Genomic_DNA"/>
</dbReference>
<accession>A0A9D0ZQJ8</accession>
<reference evidence="2" key="2">
    <citation type="journal article" date="2021" name="PeerJ">
        <title>Extensive microbial diversity within the chicken gut microbiome revealed by metagenomics and culture.</title>
        <authorList>
            <person name="Gilroy R."/>
            <person name="Ravi A."/>
            <person name="Getino M."/>
            <person name="Pursley I."/>
            <person name="Horton D.L."/>
            <person name="Alikhan N.F."/>
            <person name="Baker D."/>
            <person name="Gharbi K."/>
            <person name="Hall N."/>
            <person name="Watson M."/>
            <person name="Adriaenssens E.M."/>
            <person name="Foster-Nyarko E."/>
            <person name="Jarju S."/>
            <person name="Secka A."/>
            <person name="Antonio M."/>
            <person name="Oren A."/>
            <person name="Chaudhuri R.R."/>
            <person name="La Ragione R."/>
            <person name="Hildebrand F."/>
            <person name="Pallen M.J."/>
        </authorList>
    </citation>
    <scope>NUCLEOTIDE SEQUENCE</scope>
    <source>
        <strain evidence="2">CHK147-3167</strain>
    </source>
</reference>
<protein>
    <recommendedName>
        <fullName evidence="4">ABC-2 family transporter protein</fullName>
    </recommendedName>
</protein>
<comment type="caution">
    <text evidence="2">The sequence shown here is derived from an EMBL/GenBank/DDBJ whole genome shotgun (WGS) entry which is preliminary data.</text>
</comment>